<comment type="cofactor">
    <cofactor evidence="2">
        <name>Mn(2+)</name>
        <dbReference type="ChEBI" id="CHEBI:29035"/>
    </cofactor>
</comment>
<dbReference type="PANTHER" id="PTHR43226">
    <property type="entry name" value="XAA-PRO AMINOPEPTIDASE 3"/>
    <property type="match status" value="1"/>
</dbReference>
<evidence type="ECO:0000259" key="10">
    <source>
        <dbReference type="SMART" id="SM01011"/>
    </source>
</evidence>
<keyword evidence="12" id="KW-1185">Reference proteome</keyword>
<dbReference type="InterPro" id="IPR052433">
    <property type="entry name" value="X-Pro_dipept-like"/>
</dbReference>
<keyword evidence="5" id="KW-0645">Protease</keyword>
<dbReference type="Pfam" id="PF00557">
    <property type="entry name" value="Peptidase_M24"/>
    <property type="match status" value="1"/>
</dbReference>
<dbReference type="InterPro" id="IPR029149">
    <property type="entry name" value="Creatin/AminoP/Spt16_N"/>
</dbReference>
<dbReference type="GO" id="GO:0006508">
    <property type="term" value="P:proteolysis"/>
    <property type="evidence" value="ECO:0007669"/>
    <property type="project" value="UniProtKB-KW"/>
</dbReference>
<dbReference type="InterPro" id="IPR000994">
    <property type="entry name" value="Pept_M24"/>
</dbReference>
<dbReference type="SUPFAM" id="SSF55920">
    <property type="entry name" value="Creatinase/aminopeptidase"/>
    <property type="match status" value="1"/>
</dbReference>
<keyword evidence="11" id="KW-0031">Aminopeptidase</keyword>
<sequence length="447" mass="50153">MQPPTHFGSRDKTMYAERRQQLLNRLPTDSLAILAGYPQRVRSKNIKYHFRQDNDFLYLTGFNEPDALALMWREDHEDKLVLFCRPRDPAAEVSFGRRSGPEGAIEHFGADEAYAIADFDEVLLQKLAGKCDIFLGDELGRLNDKLWPLLNRQRHTSPFDAIKSYPILTPLAKVLHPLRVIKTDHELGLIRHAVKASVEGHKALLRKVRPGLNEAQLAAHFMATIADNQCLDVAYPNIVAGGNNACCLHYEDNCCELKDGELLLVDAGAEYHHYCADITRTFPINGRFAPAQRQIHDLVLKALDAAIALVRPGLPWDSLYQTCMRVLAEGLIELGLITGSIDEVMHSESYRRFTVHKTGHWLGMDVHDVGPYHDSEGKWRTLEAGMVFTLEPGLYFPADAEDIPAKYRGIGVRIEDDILVTEDGHENLSRGAPRSAAEIEAFMAQVG</sequence>
<dbReference type="CDD" id="cd01087">
    <property type="entry name" value="Prolidase"/>
    <property type="match status" value="1"/>
</dbReference>
<comment type="catalytic activity">
    <reaction evidence="1">
        <text>Release of any N-terminal amino acid, including proline, that is linked to proline, even from a dipeptide or tripeptide.</text>
        <dbReference type="EC" id="3.4.11.9"/>
    </reaction>
</comment>
<evidence type="ECO:0000256" key="7">
    <source>
        <dbReference type="ARBA" id="ARBA00022801"/>
    </source>
</evidence>
<dbReference type="InterPro" id="IPR007865">
    <property type="entry name" value="Aminopep_P_N"/>
</dbReference>
<evidence type="ECO:0000256" key="2">
    <source>
        <dbReference type="ARBA" id="ARBA00001936"/>
    </source>
</evidence>
<accession>A0A975AJI1</accession>
<keyword evidence="9" id="KW-0464">Manganese</keyword>
<evidence type="ECO:0000256" key="4">
    <source>
        <dbReference type="ARBA" id="ARBA00012574"/>
    </source>
</evidence>
<evidence type="ECO:0000256" key="6">
    <source>
        <dbReference type="ARBA" id="ARBA00022723"/>
    </source>
</evidence>
<dbReference type="KEGG" id="scyp:JYB88_10665"/>
<gene>
    <name evidence="11" type="ORF">JYB88_10665</name>
</gene>
<dbReference type="SUPFAM" id="SSF53092">
    <property type="entry name" value="Creatinase/prolidase N-terminal domain"/>
    <property type="match status" value="1"/>
</dbReference>
<dbReference type="EMBL" id="CP071504">
    <property type="protein sequence ID" value="QSX28741.1"/>
    <property type="molecule type" value="Genomic_DNA"/>
</dbReference>
<dbReference type="RefSeq" id="WP_207324106.1">
    <property type="nucleotide sequence ID" value="NZ_CP071504.1"/>
</dbReference>
<dbReference type="SMART" id="SM01011">
    <property type="entry name" value="AMP_N"/>
    <property type="match status" value="1"/>
</dbReference>
<dbReference type="AlphaFoldDB" id="A0A975AJI1"/>
<protein>
    <recommendedName>
        <fullName evidence="4">Xaa-Pro aminopeptidase</fullName>
        <ecNumber evidence="4">3.4.11.9</ecNumber>
    </recommendedName>
</protein>
<dbReference type="Proteomes" id="UP000663281">
    <property type="component" value="Chromosome"/>
</dbReference>
<evidence type="ECO:0000256" key="3">
    <source>
        <dbReference type="ARBA" id="ARBA00008766"/>
    </source>
</evidence>
<keyword evidence="7" id="KW-0378">Hydrolase</keyword>
<comment type="similarity">
    <text evidence="3">Belongs to the peptidase M24B family.</text>
</comment>
<proteinExistence type="inferred from homology"/>
<evidence type="ECO:0000313" key="11">
    <source>
        <dbReference type="EMBL" id="QSX28741.1"/>
    </source>
</evidence>
<name>A0A975AJI1_9GAMM</name>
<reference evidence="11 12" key="1">
    <citation type="submission" date="2021-03" db="EMBL/GenBank/DDBJ databases">
        <title>Novel species identification of genus Shewanella.</title>
        <authorList>
            <person name="Liu G."/>
            <person name="Zhang Q."/>
        </authorList>
    </citation>
    <scope>NUCLEOTIDE SEQUENCE [LARGE SCALE GENOMIC DNA]</scope>
    <source>
        <strain evidence="11 12">FJAT-53726</strain>
    </source>
</reference>
<dbReference type="InterPro" id="IPR036005">
    <property type="entry name" value="Creatinase/aminopeptidase-like"/>
</dbReference>
<feature type="domain" description="Aminopeptidase P N-terminal" evidence="10">
    <location>
        <begin position="10"/>
        <end position="144"/>
    </location>
</feature>
<dbReference type="Gene3D" id="3.40.350.10">
    <property type="entry name" value="Creatinase/prolidase N-terminal domain"/>
    <property type="match status" value="1"/>
</dbReference>
<dbReference type="EC" id="3.4.11.9" evidence="4"/>
<evidence type="ECO:0000256" key="8">
    <source>
        <dbReference type="ARBA" id="ARBA00023049"/>
    </source>
</evidence>
<evidence type="ECO:0000256" key="5">
    <source>
        <dbReference type="ARBA" id="ARBA00022670"/>
    </source>
</evidence>
<evidence type="ECO:0000256" key="1">
    <source>
        <dbReference type="ARBA" id="ARBA00001424"/>
    </source>
</evidence>
<organism evidence="11 12">
    <name type="scientific">Shewanella cyperi</name>
    <dbReference type="NCBI Taxonomy" id="2814292"/>
    <lineage>
        <taxon>Bacteria</taxon>
        <taxon>Pseudomonadati</taxon>
        <taxon>Pseudomonadota</taxon>
        <taxon>Gammaproteobacteria</taxon>
        <taxon>Alteromonadales</taxon>
        <taxon>Shewanellaceae</taxon>
        <taxon>Shewanella</taxon>
    </lineage>
</organism>
<keyword evidence="6" id="KW-0479">Metal-binding</keyword>
<dbReference type="Gene3D" id="3.90.230.10">
    <property type="entry name" value="Creatinase/methionine aminopeptidase superfamily"/>
    <property type="match status" value="1"/>
</dbReference>
<dbReference type="Pfam" id="PF05195">
    <property type="entry name" value="AMP_N"/>
    <property type="match status" value="1"/>
</dbReference>
<evidence type="ECO:0000256" key="9">
    <source>
        <dbReference type="ARBA" id="ARBA00023211"/>
    </source>
</evidence>
<dbReference type="PANTHER" id="PTHR43226:SF4">
    <property type="entry name" value="XAA-PRO AMINOPEPTIDASE 3"/>
    <property type="match status" value="1"/>
</dbReference>
<keyword evidence="8" id="KW-0482">Metalloprotease</keyword>
<dbReference type="GO" id="GO:0030145">
    <property type="term" value="F:manganese ion binding"/>
    <property type="evidence" value="ECO:0007669"/>
    <property type="project" value="InterPro"/>
</dbReference>
<evidence type="ECO:0000313" key="12">
    <source>
        <dbReference type="Proteomes" id="UP000663281"/>
    </source>
</evidence>
<dbReference type="GO" id="GO:0070006">
    <property type="term" value="F:metalloaminopeptidase activity"/>
    <property type="evidence" value="ECO:0007669"/>
    <property type="project" value="InterPro"/>
</dbReference>